<comment type="caution">
    <text evidence="1">The sequence shown here is derived from an EMBL/GenBank/DDBJ whole genome shotgun (WGS) entry which is preliminary data.</text>
</comment>
<reference evidence="1" key="1">
    <citation type="journal article" date="2020" name="mSystems">
        <title>Genome- and Community-Level Interaction Insights into Carbon Utilization and Element Cycling Functions of Hydrothermarchaeota in Hydrothermal Sediment.</title>
        <authorList>
            <person name="Zhou Z."/>
            <person name="Liu Y."/>
            <person name="Xu W."/>
            <person name="Pan J."/>
            <person name="Luo Z.H."/>
            <person name="Li M."/>
        </authorList>
    </citation>
    <scope>NUCLEOTIDE SEQUENCE [LARGE SCALE GENOMIC DNA]</scope>
    <source>
        <strain evidence="1">SpSt-876</strain>
    </source>
</reference>
<evidence type="ECO:0000313" key="1">
    <source>
        <dbReference type="EMBL" id="HHS52388.1"/>
    </source>
</evidence>
<dbReference type="NCBIfam" id="TIGR04183">
    <property type="entry name" value="Por_Secre_tail"/>
    <property type="match status" value="1"/>
</dbReference>
<accession>A0A7C6A9E5</accession>
<dbReference type="AlphaFoldDB" id="A0A7C6A9E5"/>
<dbReference type="Gene3D" id="2.60.40.4070">
    <property type="match status" value="1"/>
</dbReference>
<dbReference type="EMBL" id="DTLI01000142">
    <property type="protein sequence ID" value="HHS52388.1"/>
    <property type="molecule type" value="Genomic_DNA"/>
</dbReference>
<protein>
    <submittedName>
        <fullName evidence="1">T9SS type A sorting domain-containing protein</fullName>
    </submittedName>
</protein>
<sequence length="121" mass="13922">MMARYMAYLTGQTNLKNEPNSLNYSSNRLSNHPNPFINKTKIEFSITDRAQWLKEAKQNYSIIQIYDIKGSLVTSHRLPITSKYFIWDGRSSLGKEVKSGTYLVQFKIGKSILTKTIIKAK</sequence>
<proteinExistence type="predicted"/>
<name>A0A7C6A9E5_UNCW3</name>
<organism evidence="1">
    <name type="scientific">candidate division WOR-3 bacterium</name>
    <dbReference type="NCBI Taxonomy" id="2052148"/>
    <lineage>
        <taxon>Bacteria</taxon>
        <taxon>Bacteria division WOR-3</taxon>
    </lineage>
</organism>
<gene>
    <name evidence="1" type="ORF">ENW73_05935</name>
</gene>
<dbReference type="InterPro" id="IPR026444">
    <property type="entry name" value="Secre_tail"/>
</dbReference>